<gene>
    <name evidence="2" type="ORF">F8388_022818</name>
</gene>
<dbReference type="AlphaFoldDB" id="A0A7J6FC20"/>
<dbReference type="Proteomes" id="UP000525078">
    <property type="component" value="Unassembled WGS sequence"/>
</dbReference>
<feature type="domain" description="Retrotransposon gag" evidence="1">
    <location>
        <begin position="173"/>
        <end position="236"/>
    </location>
</feature>
<organism evidence="2 3">
    <name type="scientific">Cannabis sativa</name>
    <name type="common">Hemp</name>
    <name type="synonym">Marijuana</name>
    <dbReference type="NCBI Taxonomy" id="3483"/>
    <lineage>
        <taxon>Eukaryota</taxon>
        <taxon>Viridiplantae</taxon>
        <taxon>Streptophyta</taxon>
        <taxon>Embryophyta</taxon>
        <taxon>Tracheophyta</taxon>
        <taxon>Spermatophyta</taxon>
        <taxon>Magnoliopsida</taxon>
        <taxon>eudicotyledons</taxon>
        <taxon>Gunneridae</taxon>
        <taxon>Pentapetalae</taxon>
        <taxon>rosids</taxon>
        <taxon>fabids</taxon>
        <taxon>Rosales</taxon>
        <taxon>Cannabaceae</taxon>
        <taxon>Cannabis</taxon>
    </lineage>
</organism>
<accession>A0A7J6FC20</accession>
<reference evidence="2 3" key="1">
    <citation type="journal article" date="2020" name="bioRxiv">
        <title>Sequence and annotation of 42 cannabis genomes reveals extensive copy number variation in cannabinoid synthesis and pathogen resistance genes.</title>
        <authorList>
            <person name="Mckernan K.J."/>
            <person name="Helbert Y."/>
            <person name="Kane L.T."/>
            <person name="Ebling H."/>
            <person name="Zhang L."/>
            <person name="Liu B."/>
            <person name="Eaton Z."/>
            <person name="Mclaughlin S."/>
            <person name="Kingan S."/>
            <person name="Baybayan P."/>
            <person name="Concepcion G."/>
            <person name="Jordan M."/>
            <person name="Riva A."/>
            <person name="Barbazuk W."/>
            <person name="Harkins T."/>
        </authorList>
    </citation>
    <scope>NUCLEOTIDE SEQUENCE [LARGE SCALE GENOMIC DNA]</scope>
    <source>
        <strain evidence="3">cv. Jamaican Lion 4</strain>
        <tissue evidence="2">Leaf</tissue>
    </source>
</reference>
<evidence type="ECO:0000313" key="2">
    <source>
        <dbReference type="EMBL" id="KAF4368185.1"/>
    </source>
</evidence>
<dbReference type="EMBL" id="JAATIP010000136">
    <property type="protein sequence ID" value="KAF4368185.1"/>
    <property type="molecule type" value="Genomic_DNA"/>
</dbReference>
<proteinExistence type="predicted"/>
<protein>
    <recommendedName>
        <fullName evidence="1">Retrotransposon gag domain-containing protein</fullName>
    </recommendedName>
</protein>
<dbReference type="Pfam" id="PF03732">
    <property type="entry name" value="Retrotrans_gag"/>
    <property type="match status" value="1"/>
</dbReference>
<evidence type="ECO:0000313" key="3">
    <source>
        <dbReference type="Proteomes" id="UP000525078"/>
    </source>
</evidence>
<evidence type="ECO:0000259" key="1">
    <source>
        <dbReference type="Pfam" id="PF03732"/>
    </source>
</evidence>
<sequence>MSKKPEDKSTWDSTVDDEIAALKTEVLGITNAIKESITESMLEMGCPMQMMQQQFQQFLEAQDHARMVQEPVMDNHEFFKNHLKHTPTSSHQNIYAVKIVDTIMEIKKIRGSRVLEGQGIDRGQSGHNYRHEQRLKKLKVPNFDGNNPNGRVMQAERFFTCHHYDEDKKIEAAFISLSGDALLWYQYENKKRTILSWEELKRLVLKHFRGTQIRSLYDQFLLVKQEGSVGEFKKSFI</sequence>
<comment type="caution">
    <text evidence="2">The sequence shown here is derived from an EMBL/GenBank/DDBJ whole genome shotgun (WGS) entry which is preliminary data.</text>
</comment>
<dbReference type="InterPro" id="IPR005162">
    <property type="entry name" value="Retrotrans_gag_dom"/>
</dbReference>
<name>A0A7J6FC20_CANSA</name>